<keyword evidence="3" id="KW-0812">Transmembrane</keyword>
<dbReference type="InterPro" id="IPR041916">
    <property type="entry name" value="Anti_sigma_zinc_sf"/>
</dbReference>
<gene>
    <name evidence="4" type="ORF">GCM10010439_03350</name>
</gene>
<dbReference type="EMBL" id="BAAATZ010000002">
    <property type="protein sequence ID" value="GAA2718976.1"/>
    <property type="molecule type" value="Genomic_DNA"/>
</dbReference>
<keyword evidence="3" id="KW-0472">Membrane</keyword>
<sequence>MNGQHVDYDVLADLAEGLLDEQPATSVRAHLEECAECSERSADLVSVSRILAAAPMPPMPESLAARLDAAVLAEAREGAPVIDLAARRRIRMQRILSVAAAVTVVSGAGLALANGALDAGSENGSAILIPKDRKPVPVASTDRLPLVTSAVQYKKDTLGVQVKDQLKKTADVRAGTVPVRLLDCVKSVAGASAPVLLVDNAWFDGREATVIVVTEPSSDDLVAYAVGAQCSGQEQDLFATTRIPG</sequence>
<protein>
    <recommendedName>
        <fullName evidence="6">Zinc finger protein</fullName>
    </recommendedName>
</protein>
<keyword evidence="5" id="KW-1185">Reference proteome</keyword>
<organism evidence="4 5">
    <name type="scientific">Actinocorallia aurantiaca</name>
    <dbReference type="NCBI Taxonomy" id="46204"/>
    <lineage>
        <taxon>Bacteria</taxon>
        <taxon>Bacillati</taxon>
        <taxon>Actinomycetota</taxon>
        <taxon>Actinomycetes</taxon>
        <taxon>Streptosporangiales</taxon>
        <taxon>Thermomonosporaceae</taxon>
        <taxon>Actinocorallia</taxon>
    </lineage>
</organism>
<dbReference type="Gene3D" id="1.10.10.1320">
    <property type="entry name" value="Anti-sigma factor, zinc-finger domain"/>
    <property type="match status" value="1"/>
</dbReference>
<feature type="transmembrane region" description="Helical" evidence="3">
    <location>
        <begin position="95"/>
        <end position="117"/>
    </location>
</feature>
<keyword evidence="3" id="KW-1133">Transmembrane helix</keyword>
<dbReference type="Proteomes" id="UP001501842">
    <property type="component" value="Unassembled WGS sequence"/>
</dbReference>
<evidence type="ECO:0008006" key="6">
    <source>
        <dbReference type="Google" id="ProtNLM"/>
    </source>
</evidence>
<evidence type="ECO:0000313" key="5">
    <source>
        <dbReference type="Proteomes" id="UP001501842"/>
    </source>
</evidence>
<evidence type="ECO:0000256" key="3">
    <source>
        <dbReference type="SAM" id="Phobius"/>
    </source>
</evidence>
<proteinExistence type="predicted"/>
<evidence type="ECO:0000256" key="2">
    <source>
        <dbReference type="ARBA" id="ARBA00023163"/>
    </source>
</evidence>
<dbReference type="RefSeq" id="WP_344448262.1">
    <property type="nucleotide sequence ID" value="NZ_BAAATZ010000002.1"/>
</dbReference>
<evidence type="ECO:0000313" key="4">
    <source>
        <dbReference type="EMBL" id="GAA2718976.1"/>
    </source>
</evidence>
<keyword evidence="2" id="KW-0804">Transcription</keyword>
<reference evidence="4 5" key="1">
    <citation type="journal article" date="2019" name="Int. J. Syst. Evol. Microbiol.">
        <title>The Global Catalogue of Microorganisms (GCM) 10K type strain sequencing project: providing services to taxonomists for standard genome sequencing and annotation.</title>
        <authorList>
            <consortium name="The Broad Institute Genomics Platform"/>
            <consortium name="The Broad Institute Genome Sequencing Center for Infectious Disease"/>
            <person name="Wu L."/>
            <person name="Ma J."/>
        </authorList>
    </citation>
    <scope>NUCLEOTIDE SEQUENCE [LARGE SCALE GENOMIC DNA]</scope>
    <source>
        <strain evidence="4 5">JCM 8201</strain>
    </source>
</reference>
<name>A0ABN3TUR5_9ACTN</name>
<keyword evidence="1" id="KW-0805">Transcription regulation</keyword>
<comment type="caution">
    <text evidence="4">The sequence shown here is derived from an EMBL/GenBank/DDBJ whole genome shotgun (WGS) entry which is preliminary data.</text>
</comment>
<evidence type="ECO:0000256" key="1">
    <source>
        <dbReference type="ARBA" id="ARBA00023015"/>
    </source>
</evidence>
<accession>A0ABN3TUR5</accession>